<protein>
    <submittedName>
        <fullName evidence="1">Uncharacterized protein</fullName>
    </submittedName>
</protein>
<evidence type="ECO:0000313" key="2">
    <source>
        <dbReference type="Proteomes" id="UP001528823"/>
    </source>
</evidence>
<name>A0ABT5UIP4_9GAMM</name>
<comment type="caution">
    <text evidence="1">The sequence shown here is derived from an EMBL/GenBank/DDBJ whole genome shotgun (WGS) entry which is preliminary data.</text>
</comment>
<proteinExistence type="predicted"/>
<evidence type="ECO:0000313" key="1">
    <source>
        <dbReference type="EMBL" id="MDE1465856.1"/>
    </source>
</evidence>
<sequence length="57" mass="6320">MSITPLEQQIIELAAHELNTMQHCAETASNAPDAEQEVLCTGQNSTLLREINRLEVN</sequence>
<dbReference type="RefSeq" id="WP_274692159.1">
    <property type="nucleotide sequence ID" value="NZ_JAPMOU010000093.1"/>
</dbReference>
<reference evidence="1 2" key="1">
    <citation type="submission" date="2022-11" db="EMBL/GenBank/DDBJ databases">
        <title>Spartinivicinus poritis sp. nov., isolated from scleractinian coral Porites lutea.</title>
        <authorList>
            <person name="Zhang G."/>
            <person name="Cai L."/>
            <person name="Wei Q."/>
        </authorList>
    </citation>
    <scope>NUCLEOTIDE SEQUENCE [LARGE SCALE GENOMIC DNA]</scope>
    <source>
        <strain evidence="1 2">A2-2</strain>
    </source>
</reference>
<dbReference type="Proteomes" id="UP001528823">
    <property type="component" value="Unassembled WGS sequence"/>
</dbReference>
<keyword evidence="2" id="KW-1185">Reference proteome</keyword>
<accession>A0ABT5UIP4</accession>
<gene>
    <name evidence="1" type="ORF">ORQ98_28215</name>
</gene>
<organism evidence="1 2">
    <name type="scientific">Spartinivicinus poritis</name>
    <dbReference type="NCBI Taxonomy" id="2994640"/>
    <lineage>
        <taxon>Bacteria</taxon>
        <taxon>Pseudomonadati</taxon>
        <taxon>Pseudomonadota</taxon>
        <taxon>Gammaproteobacteria</taxon>
        <taxon>Oceanospirillales</taxon>
        <taxon>Zooshikellaceae</taxon>
        <taxon>Spartinivicinus</taxon>
    </lineage>
</organism>
<dbReference type="EMBL" id="JAPMOU010000093">
    <property type="protein sequence ID" value="MDE1465856.1"/>
    <property type="molecule type" value="Genomic_DNA"/>
</dbReference>